<proteinExistence type="predicted"/>
<keyword evidence="4" id="KW-1185">Reference proteome</keyword>
<keyword evidence="2" id="KW-0472">Membrane</keyword>
<feature type="transmembrane region" description="Helical" evidence="2">
    <location>
        <begin position="97"/>
        <end position="117"/>
    </location>
</feature>
<gene>
    <name evidence="3" type="ORF">PIB30_027154</name>
</gene>
<comment type="caution">
    <text evidence="3">The sequence shown here is derived from an EMBL/GenBank/DDBJ whole genome shotgun (WGS) entry which is preliminary data.</text>
</comment>
<sequence length="122" mass="13678">MSRRIRSIPCGSNGSFIGDGGSSSTMKQEKNISGTCFRGQSVMLLQSGTLNNPGRWFIRCPLWKIEDMDLAQLGATREIDLKIIMKMRKIHGEIKTVRVWVVVNVLLLLICLGLSMVQLRNN</sequence>
<name>A0ABU6ZBW8_9FABA</name>
<protein>
    <submittedName>
        <fullName evidence="3">Uncharacterized protein</fullName>
    </submittedName>
</protein>
<keyword evidence="2" id="KW-0812">Transmembrane</keyword>
<evidence type="ECO:0000313" key="4">
    <source>
        <dbReference type="Proteomes" id="UP001341840"/>
    </source>
</evidence>
<feature type="region of interest" description="Disordered" evidence="1">
    <location>
        <begin position="1"/>
        <end position="28"/>
    </location>
</feature>
<organism evidence="3 4">
    <name type="scientific">Stylosanthes scabra</name>
    <dbReference type="NCBI Taxonomy" id="79078"/>
    <lineage>
        <taxon>Eukaryota</taxon>
        <taxon>Viridiplantae</taxon>
        <taxon>Streptophyta</taxon>
        <taxon>Embryophyta</taxon>
        <taxon>Tracheophyta</taxon>
        <taxon>Spermatophyta</taxon>
        <taxon>Magnoliopsida</taxon>
        <taxon>eudicotyledons</taxon>
        <taxon>Gunneridae</taxon>
        <taxon>Pentapetalae</taxon>
        <taxon>rosids</taxon>
        <taxon>fabids</taxon>
        <taxon>Fabales</taxon>
        <taxon>Fabaceae</taxon>
        <taxon>Papilionoideae</taxon>
        <taxon>50 kb inversion clade</taxon>
        <taxon>dalbergioids sensu lato</taxon>
        <taxon>Dalbergieae</taxon>
        <taxon>Pterocarpus clade</taxon>
        <taxon>Stylosanthes</taxon>
    </lineage>
</organism>
<dbReference type="Proteomes" id="UP001341840">
    <property type="component" value="Unassembled WGS sequence"/>
</dbReference>
<reference evidence="3 4" key="1">
    <citation type="journal article" date="2023" name="Plants (Basel)">
        <title>Bridging the Gap: Combining Genomics and Transcriptomics Approaches to Understand Stylosanthes scabra, an Orphan Legume from the Brazilian Caatinga.</title>
        <authorList>
            <person name="Ferreira-Neto J.R.C."/>
            <person name="da Silva M.D."/>
            <person name="Binneck E."/>
            <person name="de Melo N.F."/>
            <person name="da Silva R.H."/>
            <person name="de Melo A.L.T.M."/>
            <person name="Pandolfi V."/>
            <person name="Bustamante F.O."/>
            <person name="Brasileiro-Vidal A.C."/>
            <person name="Benko-Iseppon A.M."/>
        </authorList>
    </citation>
    <scope>NUCLEOTIDE SEQUENCE [LARGE SCALE GENOMIC DNA]</scope>
    <source>
        <tissue evidence="3">Leaves</tissue>
    </source>
</reference>
<evidence type="ECO:0000256" key="1">
    <source>
        <dbReference type="SAM" id="MobiDB-lite"/>
    </source>
</evidence>
<dbReference type="EMBL" id="JASCZI010271964">
    <property type="protein sequence ID" value="MED6218498.1"/>
    <property type="molecule type" value="Genomic_DNA"/>
</dbReference>
<evidence type="ECO:0000256" key="2">
    <source>
        <dbReference type="SAM" id="Phobius"/>
    </source>
</evidence>
<keyword evidence="2" id="KW-1133">Transmembrane helix</keyword>
<accession>A0ABU6ZBW8</accession>
<evidence type="ECO:0000313" key="3">
    <source>
        <dbReference type="EMBL" id="MED6218498.1"/>
    </source>
</evidence>